<keyword evidence="5" id="KW-1185">Reference proteome</keyword>
<dbReference type="PANTHER" id="PTHR11839">
    <property type="entry name" value="UDP/ADP-SUGAR PYROPHOSPHATASE"/>
    <property type="match status" value="1"/>
</dbReference>
<name>A0A6A6RIG6_9PLEO</name>
<dbReference type="GO" id="GO:0019693">
    <property type="term" value="P:ribose phosphate metabolic process"/>
    <property type="evidence" value="ECO:0007669"/>
    <property type="project" value="TreeGrafter"/>
</dbReference>
<dbReference type="CDD" id="cd03424">
    <property type="entry name" value="NUDIX_ADPRase_Nudt5_UGPPase_Nudt14"/>
    <property type="match status" value="1"/>
</dbReference>
<keyword evidence="2" id="KW-0378">Hydrolase</keyword>
<dbReference type="PANTHER" id="PTHR11839:SF18">
    <property type="entry name" value="NUDIX HYDROLASE DOMAIN-CONTAINING PROTEIN"/>
    <property type="match status" value="1"/>
</dbReference>
<organism evidence="4 5">
    <name type="scientific">Massarina eburnea CBS 473.64</name>
    <dbReference type="NCBI Taxonomy" id="1395130"/>
    <lineage>
        <taxon>Eukaryota</taxon>
        <taxon>Fungi</taxon>
        <taxon>Dikarya</taxon>
        <taxon>Ascomycota</taxon>
        <taxon>Pezizomycotina</taxon>
        <taxon>Dothideomycetes</taxon>
        <taxon>Pleosporomycetidae</taxon>
        <taxon>Pleosporales</taxon>
        <taxon>Massarineae</taxon>
        <taxon>Massarinaceae</taxon>
        <taxon>Massarina</taxon>
    </lineage>
</organism>
<dbReference type="SUPFAM" id="SSF55811">
    <property type="entry name" value="Nudix"/>
    <property type="match status" value="1"/>
</dbReference>
<dbReference type="Proteomes" id="UP000799753">
    <property type="component" value="Unassembled WGS sequence"/>
</dbReference>
<dbReference type="EMBL" id="MU006814">
    <property type="protein sequence ID" value="KAF2634803.1"/>
    <property type="molecule type" value="Genomic_DNA"/>
</dbReference>
<dbReference type="GO" id="GO:0006753">
    <property type="term" value="P:nucleoside phosphate metabolic process"/>
    <property type="evidence" value="ECO:0007669"/>
    <property type="project" value="TreeGrafter"/>
</dbReference>
<dbReference type="Gene3D" id="3.90.79.10">
    <property type="entry name" value="Nucleoside Triphosphate Pyrophosphohydrolase"/>
    <property type="match status" value="1"/>
</dbReference>
<proteinExistence type="predicted"/>
<comment type="cofactor">
    <cofactor evidence="1">
        <name>Mg(2+)</name>
        <dbReference type="ChEBI" id="CHEBI:18420"/>
    </cofactor>
</comment>
<gene>
    <name evidence="4" type="ORF">P280DRAFT_474392</name>
</gene>
<dbReference type="AlphaFoldDB" id="A0A6A6RIG6"/>
<reference evidence="4" key="1">
    <citation type="journal article" date="2020" name="Stud. Mycol.">
        <title>101 Dothideomycetes genomes: a test case for predicting lifestyles and emergence of pathogens.</title>
        <authorList>
            <person name="Haridas S."/>
            <person name="Albert R."/>
            <person name="Binder M."/>
            <person name="Bloem J."/>
            <person name="Labutti K."/>
            <person name="Salamov A."/>
            <person name="Andreopoulos B."/>
            <person name="Baker S."/>
            <person name="Barry K."/>
            <person name="Bills G."/>
            <person name="Bluhm B."/>
            <person name="Cannon C."/>
            <person name="Castanera R."/>
            <person name="Culley D."/>
            <person name="Daum C."/>
            <person name="Ezra D."/>
            <person name="Gonzalez J."/>
            <person name="Henrissat B."/>
            <person name="Kuo A."/>
            <person name="Liang C."/>
            <person name="Lipzen A."/>
            <person name="Lutzoni F."/>
            <person name="Magnuson J."/>
            <person name="Mondo S."/>
            <person name="Nolan M."/>
            <person name="Ohm R."/>
            <person name="Pangilinan J."/>
            <person name="Park H.-J."/>
            <person name="Ramirez L."/>
            <person name="Alfaro M."/>
            <person name="Sun H."/>
            <person name="Tritt A."/>
            <person name="Yoshinaga Y."/>
            <person name="Zwiers L.-H."/>
            <person name="Turgeon B."/>
            <person name="Goodwin S."/>
            <person name="Spatafora J."/>
            <person name="Crous P."/>
            <person name="Grigoriev I."/>
        </authorList>
    </citation>
    <scope>NUCLEOTIDE SEQUENCE</scope>
    <source>
        <strain evidence="4">CBS 473.64</strain>
    </source>
</reference>
<protein>
    <submittedName>
        <fullName evidence="4">Uncharacterized protein</fullName>
    </submittedName>
</protein>
<evidence type="ECO:0000256" key="2">
    <source>
        <dbReference type="ARBA" id="ARBA00022801"/>
    </source>
</evidence>
<feature type="compositionally biased region" description="Basic and acidic residues" evidence="3">
    <location>
        <begin position="353"/>
        <end position="369"/>
    </location>
</feature>
<dbReference type="GO" id="GO:0080041">
    <property type="term" value="F:ADP-ribose pyrophosphohydrolase activity"/>
    <property type="evidence" value="ECO:0007669"/>
    <property type="project" value="TreeGrafter"/>
</dbReference>
<dbReference type="GO" id="GO:0080042">
    <property type="term" value="F:ADP-glucose pyrophosphohydrolase activity"/>
    <property type="evidence" value="ECO:0007669"/>
    <property type="project" value="TreeGrafter"/>
</dbReference>
<evidence type="ECO:0000313" key="4">
    <source>
        <dbReference type="EMBL" id="KAF2634803.1"/>
    </source>
</evidence>
<evidence type="ECO:0000256" key="3">
    <source>
        <dbReference type="SAM" id="MobiDB-lite"/>
    </source>
</evidence>
<accession>A0A6A6RIG6</accession>
<dbReference type="InterPro" id="IPR015797">
    <property type="entry name" value="NUDIX_hydrolase-like_dom_sf"/>
</dbReference>
<feature type="region of interest" description="Disordered" evidence="3">
    <location>
        <begin position="347"/>
        <end position="369"/>
    </location>
</feature>
<sequence length="369" mass="41165">MTITAPSESDMAKESFIFEGTFNKQPISSPIPVHILCDDLTEADLRAFPAFRDWFTRTLQNFTLQGNEAHTFHSKPLQVQKIDVETVTWFQKPKQPRAVGFVKLQAQIQNYDSKDADGLSAEEKQKRNMLWFPGSVFLRGGSVGVLILIKPWDPDNPSKEQPDIYTVLIVQPRIAAGSLAFPEIPAGMIDDKTNDLGGAAAKEVYEETGLRIKREDMLNMSELATKDVRLNPYTHGDTKAYEEPKDGEDDVERDPQVQWAEDIADSMYPSVGGCDEFLPLFLCQKRMTLSLLEQLKGRATGLIDEGESITVKVVPFRNLWKEGGRDGKALAALGLYHSLMAEGEIPAWPNEPHSYDVEPPAAEKKPASV</sequence>
<dbReference type="OrthoDB" id="10249920at2759"/>
<evidence type="ECO:0000256" key="1">
    <source>
        <dbReference type="ARBA" id="ARBA00001946"/>
    </source>
</evidence>
<evidence type="ECO:0000313" key="5">
    <source>
        <dbReference type="Proteomes" id="UP000799753"/>
    </source>
</evidence>